<gene>
    <name evidence="2" type="ORF">A9Q75_15775</name>
</gene>
<evidence type="ECO:0000313" key="3">
    <source>
        <dbReference type="Proteomes" id="UP000243053"/>
    </source>
</evidence>
<sequence>MFAFTFSVATFVTLFILAILWLQEGIWKTFQQRTANAIIAIEDKLDIHNNEQTSESIKPYLVYKQWQTNRPATKELIAEYVSNSLKTTVLYPYFPLMLVVLIF</sequence>
<comment type="caution">
    <text evidence="2">The sequence shown here is derived from an EMBL/GenBank/DDBJ whole genome shotgun (WGS) entry which is preliminary data.</text>
</comment>
<reference evidence="3" key="1">
    <citation type="journal article" date="2017" name="Proc. Natl. Acad. Sci. U.S.A.">
        <title>Simulation of Deepwater Horizon oil plume reveals substrate specialization within a complex community of hydrocarbon degraders.</title>
        <authorList>
            <person name="Hu P."/>
            <person name="Dubinsky E.A."/>
            <person name="Probst A.J."/>
            <person name="Wang J."/>
            <person name="Sieber C.M.K."/>
            <person name="Tom L.M."/>
            <person name="Gardinali P."/>
            <person name="Banfield J.F."/>
            <person name="Atlas R.M."/>
            <person name="Andersen G.L."/>
        </authorList>
    </citation>
    <scope>NUCLEOTIDE SEQUENCE [LARGE SCALE GENOMIC DNA]</scope>
</reference>
<dbReference type="AlphaFoldDB" id="A0A1Y5E3Z2"/>
<dbReference type="Proteomes" id="UP000243053">
    <property type="component" value="Unassembled WGS sequence"/>
</dbReference>
<evidence type="ECO:0000256" key="1">
    <source>
        <dbReference type="SAM" id="Phobius"/>
    </source>
</evidence>
<protein>
    <submittedName>
        <fullName evidence="2">Uncharacterized protein</fullName>
    </submittedName>
</protein>
<accession>A0A1Y5E3Z2</accession>
<keyword evidence="1" id="KW-1133">Transmembrane helix</keyword>
<organism evidence="2 3">
    <name type="scientific">Colwellia psychrerythraea</name>
    <name type="common">Vibrio psychroerythus</name>
    <dbReference type="NCBI Taxonomy" id="28229"/>
    <lineage>
        <taxon>Bacteria</taxon>
        <taxon>Pseudomonadati</taxon>
        <taxon>Pseudomonadota</taxon>
        <taxon>Gammaproteobacteria</taxon>
        <taxon>Alteromonadales</taxon>
        <taxon>Colwelliaceae</taxon>
        <taxon>Colwellia</taxon>
    </lineage>
</organism>
<keyword evidence="1" id="KW-0472">Membrane</keyword>
<dbReference type="EMBL" id="MAAF01000093">
    <property type="protein sequence ID" value="OUR76920.1"/>
    <property type="molecule type" value="Genomic_DNA"/>
</dbReference>
<proteinExistence type="predicted"/>
<keyword evidence="1" id="KW-0812">Transmembrane</keyword>
<evidence type="ECO:0000313" key="2">
    <source>
        <dbReference type="EMBL" id="OUR76920.1"/>
    </source>
</evidence>
<name>A0A1Y5E3Z2_COLPS</name>
<feature type="transmembrane region" description="Helical" evidence="1">
    <location>
        <begin position="6"/>
        <end position="23"/>
    </location>
</feature>